<comment type="caution">
    <text evidence="2">The sequence shown here is derived from an EMBL/GenBank/DDBJ whole genome shotgun (WGS) entry which is preliminary data.</text>
</comment>
<dbReference type="Gene3D" id="3.60.15.10">
    <property type="entry name" value="Ribonuclease Z/Hydroxyacylglutathione hydrolase-like"/>
    <property type="match status" value="1"/>
</dbReference>
<gene>
    <name evidence="2" type="ORF">E7811_03680</name>
</gene>
<dbReference type="EMBL" id="SSND01000001">
    <property type="protein sequence ID" value="THD84838.1"/>
    <property type="molecule type" value="Genomic_DNA"/>
</dbReference>
<organism evidence="2 3">
    <name type="scientific">Aliigemmobacter aestuarii</name>
    <dbReference type="NCBI Taxonomy" id="1445661"/>
    <lineage>
        <taxon>Bacteria</taxon>
        <taxon>Pseudomonadati</taxon>
        <taxon>Pseudomonadota</taxon>
        <taxon>Alphaproteobacteria</taxon>
        <taxon>Rhodobacterales</taxon>
        <taxon>Paracoccaceae</taxon>
        <taxon>Aliigemmobacter</taxon>
    </lineage>
</organism>
<reference evidence="2 3" key="1">
    <citation type="submission" date="2019-04" db="EMBL/GenBank/DDBJ databases">
        <title>Draft genome sequence of Gemmobacter aestuarii sp. nov.</title>
        <authorList>
            <person name="Hameed A."/>
            <person name="Lin S.-Y."/>
            <person name="Shahina M."/>
            <person name="Lai W.-A."/>
            <person name="Young C.-C."/>
        </authorList>
    </citation>
    <scope>NUCLEOTIDE SEQUENCE [LARGE SCALE GENOMIC DNA]</scope>
    <source>
        <strain evidence="2 3">CC-PW-75</strain>
    </source>
</reference>
<dbReference type="SUPFAM" id="SSF56281">
    <property type="entry name" value="Metallo-hydrolase/oxidoreductase"/>
    <property type="match status" value="1"/>
</dbReference>
<dbReference type="OrthoDB" id="9805728at2"/>
<evidence type="ECO:0000313" key="3">
    <source>
        <dbReference type="Proteomes" id="UP000309450"/>
    </source>
</evidence>
<dbReference type="AlphaFoldDB" id="A0A4S3MQU5"/>
<protein>
    <recommendedName>
        <fullName evidence="1">Metallo-beta-lactamase domain-containing protein</fullName>
    </recommendedName>
</protein>
<evidence type="ECO:0000259" key="1">
    <source>
        <dbReference type="Pfam" id="PF12706"/>
    </source>
</evidence>
<sequence length="356" mass="38806">MNRRRFLTLSATLSSLGLAGGSLVPRRSNPYYDGPASDHYDGLRFFNPDGIPPRSAGDLMRWWRTRDKARWPETVPLAHPPGRPEARIGDGGLRVTMVGHATMLVQVAGLNILTDPVWSDRASPVGFAGPRRTTPPGIVFDDLPPIDAVLLSHNHYDHLDIPTLARLRAAHDPLLVTPLGNDAIVRAGVPGMRTAAMDWGQALPLGAARLHCLPCHHWSARGTRDRRMALWGAFAIETAGGAVLFVGDTGFDRGRPYRDLPALLGRLRLAILPIGAYEPRWFMEPQHQNPAEAVEGFALSGAAHAIGHHWGTFQLTDEAREDPVTALAAALYSRGIAPERFRALAPAQVWDIPPLA</sequence>
<dbReference type="InterPro" id="IPR036866">
    <property type="entry name" value="RibonucZ/Hydroxyglut_hydro"/>
</dbReference>
<dbReference type="PANTHER" id="PTHR15032:SF4">
    <property type="entry name" value="N-ACYL-PHOSPHATIDYLETHANOLAMINE-HYDROLYZING PHOSPHOLIPASE D"/>
    <property type="match status" value="1"/>
</dbReference>
<dbReference type="RefSeq" id="WP_136393217.1">
    <property type="nucleotide sequence ID" value="NZ_SSND01000001.1"/>
</dbReference>
<keyword evidence="3" id="KW-1185">Reference proteome</keyword>
<dbReference type="Pfam" id="PF12706">
    <property type="entry name" value="Lactamase_B_2"/>
    <property type="match status" value="1"/>
</dbReference>
<proteinExistence type="predicted"/>
<evidence type="ECO:0000313" key="2">
    <source>
        <dbReference type="EMBL" id="THD84838.1"/>
    </source>
</evidence>
<accession>A0A4S3MQU5</accession>
<dbReference type="PANTHER" id="PTHR15032">
    <property type="entry name" value="N-ACYL-PHOSPHATIDYLETHANOLAMINE-HYDROLYZING PHOSPHOLIPASE D"/>
    <property type="match status" value="1"/>
</dbReference>
<dbReference type="InterPro" id="IPR001279">
    <property type="entry name" value="Metallo-B-lactamas"/>
</dbReference>
<name>A0A4S3MQU5_9RHOB</name>
<feature type="domain" description="Metallo-beta-lactamase" evidence="1">
    <location>
        <begin position="111"/>
        <end position="310"/>
    </location>
</feature>
<dbReference type="Proteomes" id="UP000309450">
    <property type="component" value="Unassembled WGS sequence"/>
</dbReference>
<dbReference type="GO" id="GO:0005737">
    <property type="term" value="C:cytoplasm"/>
    <property type="evidence" value="ECO:0007669"/>
    <property type="project" value="TreeGrafter"/>
</dbReference>